<feature type="compositionally biased region" description="Polar residues" evidence="1">
    <location>
        <begin position="203"/>
        <end position="213"/>
    </location>
</feature>
<dbReference type="OrthoDB" id="298344at2759"/>
<organism evidence="2 3">
    <name type="scientific">Nyssa sinensis</name>
    <dbReference type="NCBI Taxonomy" id="561372"/>
    <lineage>
        <taxon>Eukaryota</taxon>
        <taxon>Viridiplantae</taxon>
        <taxon>Streptophyta</taxon>
        <taxon>Embryophyta</taxon>
        <taxon>Tracheophyta</taxon>
        <taxon>Spermatophyta</taxon>
        <taxon>Magnoliopsida</taxon>
        <taxon>eudicotyledons</taxon>
        <taxon>Gunneridae</taxon>
        <taxon>Pentapetalae</taxon>
        <taxon>asterids</taxon>
        <taxon>Cornales</taxon>
        <taxon>Nyssaceae</taxon>
        <taxon>Nyssa</taxon>
    </lineage>
</organism>
<reference evidence="2 3" key="1">
    <citation type="submission" date="2019-09" db="EMBL/GenBank/DDBJ databases">
        <title>A chromosome-level genome assembly of the Chinese tupelo Nyssa sinensis.</title>
        <authorList>
            <person name="Yang X."/>
            <person name="Kang M."/>
            <person name="Yang Y."/>
            <person name="Xiong H."/>
            <person name="Wang M."/>
            <person name="Zhang Z."/>
            <person name="Wang Z."/>
            <person name="Wu H."/>
            <person name="Ma T."/>
            <person name="Liu J."/>
            <person name="Xi Z."/>
        </authorList>
    </citation>
    <scope>NUCLEOTIDE SEQUENCE [LARGE SCALE GENOMIC DNA]</scope>
    <source>
        <strain evidence="2">J267</strain>
        <tissue evidence="2">Leaf</tissue>
    </source>
</reference>
<dbReference type="Proteomes" id="UP000325577">
    <property type="component" value="Linkage Group LG15"/>
</dbReference>
<keyword evidence="3" id="KW-1185">Reference proteome</keyword>
<evidence type="ECO:0000313" key="2">
    <source>
        <dbReference type="EMBL" id="KAA8538394.1"/>
    </source>
</evidence>
<dbReference type="EMBL" id="CM018038">
    <property type="protein sequence ID" value="KAA8538394.1"/>
    <property type="molecule type" value="Genomic_DNA"/>
</dbReference>
<gene>
    <name evidence="2" type="ORF">F0562_028060</name>
</gene>
<proteinExistence type="predicted"/>
<evidence type="ECO:0000256" key="1">
    <source>
        <dbReference type="SAM" id="MobiDB-lite"/>
    </source>
</evidence>
<evidence type="ECO:0000313" key="3">
    <source>
        <dbReference type="Proteomes" id="UP000325577"/>
    </source>
</evidence>
<dbReference type="AlphaFoldDB" id="A0A5J5B777"/>
<accession>A0A5J5B777</accession>
<protein>
    <submittedName>
        <fullName evidence="2">Uncharacterized protein</fullName>
    </submittedName>
</protein>
<name>A0A5J5B777_9ASTE</name>
<dbReference type="PANTHER" id="PTHR34194">
    <property type="entry name" value="F14J8.16 PROTEIN"/>
    <property type="match status" value="1"/>
</dbReference>
<sequence length="552" mass="63539">MRLILDESNFVDDDRLARHLKIRWPDVRDFKLNTCSCTLKRTLEDNQSGDGTLDEFGISLNHSGLYSESRCFRIEDDNDDGQEDTDPQYKMFLEKLKEDEKSYVLEVAVNNGMSEFIKYEAEGKSDDECEPQTPRKLKRVKIEGGKDVRNIQKDKIETPKILGNISNKIRWKFPKNLSNLSDKERTLVVEKDLKSGLAHPVSHETNGCRSQKPNPEDNHLSKLECQSEMVGGMMDESYQEFLNCIKQESNCVVLVTKDGKRVKYEEDDVENSSDLEVLVTDNAPYCGEVVGGMMDESYQEFLNCIKQESNCVVLVTKDGKRVKYEEDDVENSSDLEVLVTDNAPYCGEVVGGMMDESYLEFLTCIKQESNCVVLVTKDGKRVKYEEDDVENSSDLEVLVTDNAPYCGEGNYNPFVTSRAYDSSMDGDGRQYSGNPNKSNHSQFRENVMNFLRRPYNHKEYEDLLKEINDQKPIERRRELRGGIKSYSANECGKSYLDHHRDLREKIDAARLDRCEVLNLLRGFFYWLKNLSHEGAFRPWLDTVCLKVVPRNH</sequence>
<dbReference type="PANTHER" id="PTHR34194:SF2">
    <property type="entry name" value="F14J8.16 PROTEIN"/>
    <property type="match status" value="1"/>
</dbReference>
<feature type="region of interest" description="Disordered" evidence="1">
    <location>
        <begin position="199"/>
        <end position="219"/>
    </location>
</feature>